<protein>
    <submittedName>
        <fullName evidence="2">Uncharacterized protein</fullName>
    </submittedName>
</protein>
<name>A0A5J9U0D0_9POAL</name>
<dbReference type="EMBL" id="RWGY01000031">
    <property type="protein sequence ID" value="TVU16431.1"/>
    <property type="molecule type" value="Genomic_DNA"/>
</dbReference>
<evidence type="ECO:0000256" key="1">
    <source>
        <dbReference type="SAM" id="MobiDB-lite"/>
    </source>
</evidence>
<evidence type="ECO:0000313" key="2">
    <source>
        <dbReference type="EMBL" id="TVU16431.1"/>
    </source>
</evidence>
<comment type="caution">
    <text evidence="2">The sequence shown here is derived from an EMBL/GenBank/DDBJ whole genome shotgun (WGS) entry which is preliminary data.</text>
</comment>
<dbReference type="AlphaFoldDB" id="A0A5J9U0D0"/>
<feature type="region of interest" description="Disordered" evidence="1">
    <location>
        <begin position="29"/>
        <end position="58"/>
    </location>
</feature>
<keyword evidence="3" id="KW-1185">Reference proteome</keyword>
<gene>
    <name evidence="2" type="ORF">EJB05_39993</name>
</gene>
<accession>A0A5J9U0D0</accession>
<evidence type="ECO:0000313" key="3">
    <source>
        <dbReference type="Proteomes" id="UP000324897"/>
    </source>
</evidence>
<dbReference type="Proteomes" id="UP000324897">
    <property type="component" value="Unassembled WGS sequence"/>
</dbReference>
<proteinExistence type="predicted"/>
<organism evidence="2 3">
    <name type="scientific">Eragrostis curvula</name>
    <name type="common">weeping love grass</name>
    <dbReference type="NCBI Taxonomy" id="38414"/>
    <lineage>
        <taxon>Eukaryota</taxon>
        <taxon>Viridiplantae</taxon>
        <taxon>Streptophyta</taxon>
        <taxon>Embryophyta</taxon>
        <taxon>Tracheophyta</taxon>
        <taxon>Spermatophyta</taxon>
        <taxon>Magnoliopsida</taxon>
        <taxon>Liliopsida</taxon>
        <taxon>Poales</taxon>
        <taxon>Poaceae</taxon>
        <taxon>PACMAD clade</taxon>
        <taxon>Chloridoideae</taxon>
        <taxon>Eragrostideae</taxon>
        <taxon>Eragrostidinae</taxon>
        <taxon>Eragrostis</taxon>
    </lineage>
</organism>
<sequence length="81" mass="8387">MQTEVQDMYAYFHAQFAVMGHPLPPHPTWAPRPLISSPPMHGSAGSNAGAGAGAGAGPVVQDVDLSAARTLFPPVPPPFDP</sequence>
<reference evidence="2 3" key="1">
    <citation type="journal article" date="2019" name="Sci. Rep.">
        <title>A high-quality genome of Eragrostis curvula grass provides insights into Poaceae evolution and supports new strategies to enhance forage quality.</title>
        <authorList>
            <person name="Carballo J."/>
            <person name="Santos B.A.C.M."/>
            <person name="Zappacosta D."/>
            <person name="Garbus I."/>
            <person name="Selva J.P."/>
            <person name="Gallo C.A."/>
            <person name="Diaz A."/>
            <person name="Albertini E."/>
            <person name="Caccamo M."/>
            <person name="Echenique V."/>
        </authorList>
    </citation>
    <scope>NUCLEOTIDE SEQUENCE [LARGE SCALE GENOMIC DNA]</scope>
    <source>
        <strain evidence="3">cv. Victoria</strain>
        <tissue evidence="2">Leaf</tissue>
    </source>
</reference>
<dbReference type="Gramene" id="TVU16431">
    <property type="protein sequence ID" value="TVU16431"/>
    <property type="gene ID" value="EJB05_39993"/>
</dbReference>